<dbReference type="Proteomes" id="UP000054217">
    <property type="component" value="Unassembled WGS sequence"/>
</dbReference>
<evidence type="ECO:0000313" key="1">
    <source>
        <dbReference type="EMBL" id="KIO03140.1"/>
    </source>
</evidence>
<name>A0A0C3NQJ6_PISTI</name>
<reference evidence="1 2" key="1">
    <citation type="submission" date="2014-04" db="EMBL/GenBank/DDBJ databases">
        <authorList>
            <consortium name="DOE Joint Genome Institute"/>
            <person name="Kuo A."/>
            <person name="Kohler A."/>
            <person name="Costa M.D."/>
            <person name="Nagy L.G."/>
            <person name="Floudas D."/>
            <person name="Copeland A."/>
            <person name="Barry K.W."/>
            <person name="Cichocki N."/>
            <person name="Veneault-Fourrey C."/>
            <person name="LaButti K."/>
            <person name="Lindquist E.A."/>
            <person name="Lipzen A."/>
            <person name="Lundell T."/>
            <person name="Morin E."/>
            <person name="Murat C."/>
            <person name="Sun H."/>
            <person name="Tunlid A."/>
            <person name="Henrissat B."/>
            <person name="Grigoriev I.V."/>
            <person name="Hibbett D.S."/>
            <person name="Martin F."/>
            <person name="Nordberg H.P."/>
            <person name="Cantor M.N."/>
            <person name="Hua S.X."/>
        </authorList>
    </citation>
    <scope>NUCLEOTIDE SEQUENCE [LARGE SCALE GENOMIC DNA]</scope>
    <source>
        <strain evidence="1 2">Marx 270</strain>
    </source>
</reference>
<accession>A0A0C3NQJ6</accession>
<evidence type="ECO:0000313" key="2">
    <source>
        <dbReference type="Proteomes" id="UP000054217"/>
    </source>
</evidence>
<gene>
    <name evidence="1" type="ORF">M404DRAFT_1001758</name>
</gene>
<keyword evidence="2" id="KW-1185">Reference proteome</keyword>
<reference evidence="2" key="2">
    <citation type="submission" date="2015-01" db="EMBL/GenBank/DDBJ databases">
        <title>Evolutionary Origins and Diversification of the Mycorrhizal Mutualists.</title>
        <authorList>
            <consortium name="DOE Joint Genome Institute"/>
            <consortium name="Mycorrhizal Genomics Consortium"/>
            <person name="Kohler A."/>
            <person name="Kuo A."/>
            <person name="Nagy L.G."/>
            <person name="Floudas D."/>
            <person name="Copeland A."/>
            <person name="Barry K.W."/>
            <person name="Cichocki N."/>
            <person name="Veneault-Fourrey C."/>
            <person name="LaButti K."/>
            <person name="Lindquist E.A."/>
            <person name="Lipzen A."/>
            <person name="Lundell T."/>
            <person name="Morin E."/>
            <person name="Murat C."/>
            <person name="Riley R."/>
            <person name="Ohm R."/>
            <person name="Sun H."/>
            <person name="Tunlid A."/>
            <person name="Henrissat B."/>
            <person name="Grigoriev I.V."/>
            <person name="Hibbett D.S."/>
            <person name="Martin F."/>
        </authorList>
    </citation>
    <scope>NUCLEOTIDE SEQUENCE [LARGE SCALE GENOMIC DNA]</scope>
    <source>
        <strain evidence="2">Marx 270</strain>
    </source>
</reference>
<protein>
    <submittedName>
        <fullName evidence="1">Uncharacterized protein</fullName>
    </submittedName>
</protein>
<sequence length="58" mass="6437">MPPMQDYSLLYTKLQNESVLMCGVLAFLASSAYLPTTILPQVLILSHLFDVVEVCECS</sequence>
<proteinExistence type="predicted"/>
<dbReference type="HOGENOM" id="CLU_2980080_0_0_1"/>
<dbReference type="AlphaFoldDB" id="A0A0C3NQJ6"/>
<dbReference type="InParanoid" id="A0A0C3NQJ6"/>
<organism evidence="1 2">
    <name type="scientific">Pisolithus tinctorius Marx 270</name>
    <dbReference type="NCBI Taxonomy" id="870435"/>
    <lineage>
        <taxon>Eukaryota</taxon>
        <taxon>Fungi</taxon>
        <taxon>Dikarya</taxon>
        <taxon>Basidiomycota</taxon>
        <taxon>Agaricomycotina</taxon>
        <taxon>Agaricomycetes</taxon>
        <taxon>Agaricomycetidae</taxon>
        <taxon>Boletales</taxon>
        <taxon>Sclerodermatineae</taxon>
        <taxon>Pisolithaceae</taxon>
        <taxon>Pisolithus</taxon>
    </lineage>
</organism>
<dbReference type="EMBL" id="KN831978">
    <property type="protein sequence ID" value="KIO03140.1"/>
    <property type="molecule type" value="Genomic_DNA"/>
</dbReference>